<sequence length="146" mass="16705">MFFLAEGDARLYVVVYVDDILLTGNSSTRVIYIISQLNTHFFLKTLGSITYFLGFETSRGQDGLHLSQTKYSLDLLKRTQMLEAKPYPTPMIQSNKLHLRDNPPFEDITQYKSVIGALQYLTLSRPDIAFLVNTLSQFLQPPTQNH</sequence>
<keyword evidence="3" id="KW-1185">Reference proteome</keyword>
<dbReference type="SUPFAM" id="SSF56672">
    <property type="entry name" value="DNA/RNA polymerases"/>
    <property type="match status" value="1"/>
</dbReference>
<dbReference type="AlphaFoldDB" id="A0A803P8U2"/>
<dbReference type="PANTHER" id="PTHR11439">
    <property type="entry name" value="GAG-POL-RELATED RETROTRANSPOSON"/>
    <property type="match status" value="1"/>
</dbReference>
<dbReference type="PANTHER" id="PTHR11439:SF467">
    <property type="entry name" value="INTEGRASE CATALYTIC DOMAIN-CONTAINING PROTEIN"/>
    <property type="match status" value="1"/>
</dbReference>
<proteinExistence type="predicted"/>
<organism evidence="2 3">
    <name type="scientific">Cannabis sativa</name>
    <name type="common">Hemp</name>
    <name type="synonym">Marijuana</name>
    <dbReference type="NCBI Taxonomy" id="3483"/>
    <lineage>
        <taxon>Eukaryota</taxon>
        <taxon>Viridiplantae</taxon>
        <taxon>Streptophyta</taxon>
        <taxon>Embryophyta</taxon>
        <taxon>Tracheophyta</taxon>
        <taxon>Spermatophyta</taxon>
        <taxon>Magnoliopsida</taxon>
        <taxon>eudicotyledons</taxon>
        <taxon>Gunneridae</taxon>
        <taxon>Pentapetalae</taxon>
        <taxon>rosids</taxon>
        <taxon>fabids</taxon>
        <taxon>Rosales</taxon>
        <taxon>Cannabaceae</taxon>
        <taxon>Cannabis</taxon>
    </lineage>
</organism>
<name>A0A803P8U2_CANSA</name>
<dbReference type="InterPro" id="IPR013103">
    <property type="entry name" value="RVT_2"/>
</dbReference>
<reference evidence="2" key="1">
    <citation type="submission" date="2018-11" db="EMBL/GenBank/DDBJ databases">
        <authorList>
            <person name="Grassa J C."/>
        </authorList>
    </citation>
    <scope>NUCLEOTIDE SEQUENCE [LARGE SCALE GENOMIC DNA]</scope>
</reference>
<dbReference type="Proteomes" id="UP000596661">
    <property type="component" value="Chromosome 3"/>
</dbReference>
<dbReference type="EMBL" id="UZAU01000253">
    <property type="status" value="NOT_ANNOTATED_CDS"/>
    <property type="molecule type" value="Genomic_DNA"/>
</dbReference>
<dbReference type="OMA" id="IMFRSHA"/>
<dbReference type="Gramene" id="evm.model.03.382">
    <property type="protein sequence ID" value="cds.evm.model.03.382"/>
    <property type="gene ID" value="evm.TU.03.382"/>
</dbReference>
<evidence type="ECO:0000313" key="2">
    <source>
        <dbReference type="EnsemblPlants" id="cds.evm.model.03.382"/>
    </source>
</evidence>
<dbReference type="EnsemblPlants" id="evm.model.03.382">
    <property type="protein sequence ID" value="cds.evm.model.03.382"/>
    <property type="gene ID" value="evm.TU.03.382"/>
</dbReference>
<protein>
    <recommendedName>
        <fullName evidence="1">Reverse transcriptase Ty1/copia-type domain-containing protein</fullName>
    </recommendedName>
</protein>
<evidence type="ECO:0000259" key="1">
    <source>
        <dbReference type="Pfam" id="PF07727"/>
    </source>
</evidence>
<feature type="domain" description="Reverse transcriptase Ty1/copia-type" evidence="1">
    <location>
        <begin position="1"/>
        <end position="92"/>
    </location>
</feature>
<evidence type="ECO:0000313" key="3">
    <source>
        <dbReference type="Proteomes" id="UP000596661"/>
    </source>
</evidence>
<accession>A0A803P8U2</accession>
<reference evidence="2" key="2">
    <citation type="submission" date="2021-03" db="UniProtKB">
        <authorList>
            <consortium name="EnsemblPlants"/>
        </authorList>
    </citation>
    <scope>IDENTIFICATION</scope>
</reference>
<dbReference type="InterPro" id="IPR043502">
    <property type="entry name" value="DNA/RNA_pol_sf"/>
</dbReference>
<dbReference type="Pfam" id="PF07727">
    <property type="entry name" value="RVT_2"/>
    <property type="match status" value="1"/>
</dbReference>